<sequence>MKRNILCILLLFGIVVCMTGCNINNIFKTEEEKNDEKCQQIIMAIENHDADALKGLFSETALHETSDFSEGCDYLCGQWLGTLENLDVTGVFKHPQEIESIGIGLLSHHRSGIVFPEYIALFTGSDEAHLSLKETMHIPNAPCEKEIVKKDFVFSVKESIGCFRIIVHRYAKMPQWCTYKGVCDVFTLADHLIIKPKEK</sequence>
<dbReference type="RefSeq" id="WP_204447812.1">
    <property type="nucleotide sequence ID" value="NZ_JACJKY010000022.1"/>
</dbReference>
<organism evidence="1 2">
    <name type="scientific">Merdimmobilis hominis</name>
    <dbReference type="NCBI Taxonomy" id="2897707"/>
    <lineage>
        <taxon>Bacteria</taxon>
        <taxon>Bacillati</taxon>
        <taxon>Bacillota</taxon>
        <taxon>Clostridia</taxon>
        <taxon>Eubacteriales</taxon>
        <taxon>Oscillospiraceae</taxon>
        <taxon>Merdimmobilis</taxon>
    </lineage>
</organism>
<reference evidence="1" key="2">
    <citation type="journal article" date="2021" name="Sci. Rep.">
        <title>The distribution of antibiotic resistance genes in chicken gut microbiota commensals.</title>
        <authorList>
            <person name="Juricova H."/>
            <person name="Matiasovicova J."/>
            <person name="Kubasova T."/>
            <person name="Cejkova D."/>
            <person name="Rychlik I."/>
        </authorList>
    </citation>
    <scope>NUCLEOTIDE SEQUENCE</scope>
    <source>
        <strain evidence="1">An559</strain>
    </source>
</reference>
<comment type="caution">
    <text evidence="1">The sequence shown here is derived from an EMBL/GenBank/DDBJ whole genome shotgun (WGS) entry which is preliminary data.</text>
</comment>
<dbReference type="InterPro" id="IPR031344">
    <property type="entry name" value="DUF5104"/>
</dbReference>
<keyword evidence="2" id="KW-1185">Reference proteome</keyword>
<dbReference type="Pfam" id="PF17117">
    <property type="entry name" value="DUF5104"/>
    <property type="match status" value="1"/>
</dbReference>
<evidence type="ECO:0000313" key="2">
    <source>
        <dbReference type="Proteomes" id="UP000774750"/>
    </source>
</evidence>
<accession>A0A938X9M3</accession>
<reference evidence="1" key="1">
    <citation type="submission" date="2020-08" db="EMBL/GenBank/DDBJ databases">
        <authorList>
            <person name="Cejkova D."/>
            <person name="Kubasova T."/>
            <person name="Jahodarova E."/>
            <person name="Rychlik I."/>
        </authorList>
    </citation>
    <scope>NUCLEOTIDE SEQUENCE</scope>
    <source>
        <strain evidence="1">An559</strain>
    </source>
</reference>
<name>A0A938X9M3_9FIRM</name>
<evidence type="ECO:0000313" key="1">
    <source>
        <dbReference type="EMBL" id="MBM6921660.1"/>
    </source>
</evidence>
<gene>
    <name evidence="1" type="ORF">H6A12_10915</name>
</gene>
<dbReference type="Proteomes" id="UP000774750">
    <property type="component" value="Unassembled WGS sequence"/>
</dbReference>
<protein>
    <submittedName>
        <fullName evidence="1">DUF5104 domain-containing protein</fullName>
    </submittedName>
</protein>
<dbReference type="EMBL" id="JACJKY010000022">
    <property type="protein sequence ID" value="MBM6921660.1"/>
    <property type="molecule type" value="Genomic_DNA"/>
</dbReference>
<dbReference type="AlphaFoldDB" id="A0A938X9M3"/>
<dbReference type="Gene3D" id="3.10.450.50">
    <property type="match status" value="1"/>
</dbReference>
<proteinExistence type="predicted"/>